<dbReference type="Proteomes" id="UP000183812">
    <property type="component" value="Unassembled WGS sequence"/>
</dbReference>
<dbReference type="OrthoDB" id="9987915at2"/>
<dbReference type="AlphaFoldDB" id="A0A1G7LQ20"/>
<reference evidence="2 3" key="1">
    <citation type="submission" date="2016-10" db="EMBL/GenBank/DDBJ databases">
        <authorList>
            <person name="de Groot N.N."/>
        </authorList>
    </citation>
    <scope>NUCLEOTIDE SEQUENCE [LARGE SCALE GENOMIC DNA]</scope>
    <source>
        <strain evidence="3">DSM 938 / 37b4</strain>
    </source>
</reference>
<sequence>MQPNTPTSVSGVFDWLDETHDALRGFEFMLPSALDSGSPSPEMACNMAALLRRTVADLVPISDMLRAEIAERDEILDALPDVEFHDGSYRLVGDDTREAAFKPSFDVKFTGDACQEFVSPEDRILNAMRRGILEADAQEDRIAEIIRKNALWAAGRMPWHDIDTIAARARVHRDEAARILFVLTGEDHAGAAYRAFDGNPSQGLHAHLLAQAIHATLAQSDVWGRVSKETGIELNKLEWVLTSILTNLPRRADVRGQFAEVDAIAKAEAEAEAFERVAAQDATGPDTESLLAVLNAVTGPKLRTAIDAIAEESGLPAKRIAEVVAQLIDEADEAEETGIEATDAPPAKAERQKGR</sequence>
<evidence type="ECO:0000256" key="1">
    <source>
        <dbReference type="SAM" id="MobiDB-lite"/>
    </source>
</evidence>
<name>A0A1G7LQ20_RHOCA</name>
<gene>
    <name evidence="2" type="ORF">SAMN04244550_02368</name>
</gene>
<dbReference type="RefSeq" id="WP_074554426.1">
    <property type="nucleotide sequence ID" value="NZ_CP119563.1"/>
</dbReference>
<proteinExistence type="predicted"/>
<protein>
    <submittedName>
        <fullName evidence="2">Uncharacterized protein</fullName>
    </submittedName>
</protein>
<feature type="region of interest" description="Disordered" evidence="1">
    <location>
        <begin position="334"/>
        <end position="355"/>
    </location>
</feature>
<evidence type="ECO:0000313" key="3">
    <source>
        <dbReference type="Proteomes" id="UP000183812"/>
    </source>
</evidence>
<accession>A0A1G7LQ20</accession>
<organism evidence="2 3">
    <name type="scientific">Rhodobacter capsulatus</name>
    <name type="common">Rhodopseudomonas capsulata</name>
    <dbReference type="NCBI Taxonomy" id="1061"/>
    <lineage>
        <taxon>Bacteria</taxon>
        <taxon>Pseudomonadati</taxon>
        <taxon>Pseudomonadota</taxon>
        <taxon>Alphaproteobacteria</taxon>
        <taxon>Rhodobacterales</taxon>
        <taxon>Rhodobacter group</taxon>
        <taxon>Rhodobacter</taxon>
    </lineage>
</organism>
<evidence type="ECO:0000313" key="2">
    <source>
        <dbReference type="EMBL" id="SDF51628.1"/>
    </source>
</evidence>
<dbReference type="EMBL" id="FNAY01000012">
    <property type="protein sequence ID" value="SDF51628.1"/>
    <property type="molecule type" value="Genomic_DNA"/>
</dbReference>